<reference evidence="12" key="2">
    <citation type="submission" date="2016-10" db="EMBL/GenBank/DDBJ databases">
        <authorList>
            <person name="de Groot N.N."/>
        </authorList>
    </citation>
    <scope>NUCLEOTIDE SEQUENCE</scope>
    <source>
        <strain evidence="12">J.0167</strain>
    </source>
</reference>
<dbReference type="PANTHER" id="PTHR31272:SF6">
    <property type="entry name" value="CYTOCHROME C-TYPE BIOGENESIS CCDA-LIKE CHLOROPLASTIC PROTEIN"/>
    <property type="match status" value="1"/>
</dbReference>
<dbReference type="EMBL" id="LT622866">
    <property type="protein sequence ID" value="SCW21867.1"/>
    <property type="molecule type" value="Genomic_DNA"/>
</dbReference>
<gene>
    <name evidence="12" type="primary">dsbD</name>
    <name evidence="12" type="ORF">J0167_11</name>
</gene>
<sequence>MYIETFSINLYSLQQYINEVFISQINNKSLTSLLTAFIGGIFTSISPCVLSSLPVTTLYVNNTNNKITSTVTIVAGISTSLLCIGIASTVIKKQYWHIAGTIPWISPILIIIVGMSLLDVIPIGYLGQGVNAGYLQNNRINSWQKTYFIGLVMGLAMSPCSTPITITLLAWINTTKQYSTGIYLLLTYIIGYITPLIISIISFDSFAKIKLLSKYSSSSIYLIGCIIIATGSFSLFKEIFKLL</sequence>
<keyword evidence="6 10" id="KW-0812">Transmembrane</keyword>
<dbReference type="InterPro" id="IPR003834">
    <property type="entry name" value="Cyt_c_assmbl_TM_dom"/>
</dbReference>
<evidence type="ECO:0000256" key="6">
    <source>
        <dbReference type="ARBA" id="ARBA00022692"/>
    </source>
</evidence>
<comment type="subcellular location">
    <subcellularLocation>
        <location evidence="1">Membrane</location>
        <topology evidence="1">Multi-pass membrane protein</topology>
    </subcellularLocation>
    <subcellularLocation>
        <location evidence="2">Plastid</location>
        <location evidence="2">Chloroplast</location>
    </subcellularLocation>
</comment>
<dbReference type="PANTHER" id="PTHR31272">
    <property type="entry name" value="CYTOCHROME C-TYPE BIOGENESIS PROTEIN HI_1454-RELATED"/>
    <property type="match status" value="1"/>
</dbReference>
<keyword evidence="8 10" id="KW-1133">Transmembrane helix</keyword>
<evidence type="ECO:0000256" key="5">
    <source>
        <dbReference type="ARBA" id="ARBA00022640"/>
    </source>
</evidence>
<evidence type="ECO:0000256" key="7">
    <source>
        <dbReference type="ARBA" id="ARBA00022748"/>
    </source>
</evidence>
<keyword evidence="9 10" id="KW-0472">Membrane</keyword>
<organism evidence="12">
    <name type="scientific">Helminthocladia australis</name>
    <dbReference type="NCBI Taxonomy" id="260093"/>
    <lineage>
        <taxon>Eukaryota</taxon>
        <taxon>Rhodophyta</taxon>
        <taxon>Florideophyceae</taxon>
        <taxon>Nemaliophycidae</taxon>
        <taxon>Nemaliales</taxon>
        <taxon>Liagoraceae</taxon>
        <taxon>Helminthocladia</taxon>
    </lineage>
</organism>
<feature type="transmembrane region" description="Helical" evidence="10">
    <location>
        <begin position="183"/>
        <end position="203"/>
    </location>
</feature>
<comment type="similarity">
    <text evidence="3">Belongs to the DsbD family.</text>
</comment>
<keyword evidence="5 12" id="KW-0934">Plastid</keyword>
<name>A0A1G4NT99_9FLOR</name>
<feature type="domain" description="Cytochrome C biogenesis protein transmembrane" evidence="11">
    <location>
        <begin position="33"/>
        <end position="203"/>
    </location>
</feature>
<evidence type="ECO:0000256" key="2">
    <source>
        <dbReference type="ARBA" id="ARBA00004229"/>
    </source>
</evidence>
<evidence type="ECO:0000256" key="8">
    <source>
        <dbReference type="ARBA" id="ARBA00022989"/>
    </source>
</evidence>
<evidence type="ECO:0000313" key="12">
    <source>
        <dbReference type="EMBL" id="SCW21867.1"/>
    </source>
</evidence>
<keyword evidence="7" id="KW-0201">Cytochrome c-type biogenesis</keyword>
<evidence type="ECO:0000256" key="10">
    <source>
        <dbReference type="SAM" id="Phobius"/>
    </source>
</evidence>
<reference evidence="12" key="1">
    <citation type="submission" date="2016-10" db="EMBL/GenBank/DDBJ databases">
        <title>Chloroplast genomes as a tool to resolve red algal phylogenies: a case study in the Nemaliales.</title>
        <authorList>
            <person name="Costa J.F."/>
            <person name="Lin S.M."/>
            <person name="Macaya E.C."/>
            <person name="Fernandez-Garcia C."/>
            <person name="Verbruggen H."/>
        </authorList>
    </citation>
    <scope>NUCLEOTIDE SEQUENCE</scope>
    <source>
        <strain evidence="12">J.0167</strain>
    </source>
</reference>
<evidence type="ECO:0000259" key="11">
    <source>
        <dbReference type="Pfam" id="PF02683"/>
    </source>
</evidence>
<feature type="transmembrane region" description="Helical" evidence="10">
    <location>
        <begin position="33"/>
        <end position="55"/>
    </location>
</feature>
<dbReference type="GeneID" id="29998432"/>
<dbReference type="RefSeq" id="YP_009313613.1">
    <property type="nucleotide sequence ID" value="NC_031658.1"/>
</dbReference>
<dbReference type="GO" id="GO:0016020">
    <property type="term" value="C:membrane"/>
    <property type="evidence" value="ECO:0007669"/>
    <property type="project" value="UniProtKB-SubCell"/>
</dbReference>
<feature type="transmembrane region" description="Helical" evidence="10">
    <location>
        <begin position="67"/>
        <end position="91"/>
    </location>
</feature>
<dbReference type="GO" id="GO:0009507">
    <property type="term" value="C:chloroplast"/>
    <property type="evidence" value="ECO:0007669"/>
    <property type="project" value="UniProtKB-SubCell"/>
</dbReference>
<dbReference type="InterPro" id="IPR051790">
    <property type="entry name" value="Cytochrome_c-biogenesis_DsbD"/>
</dbReference>
<dbReference type="AlphaFoldDB" id="A0A1G4NT99"/>
<feature type="transmembrane region" description="Helical" evidence="10">
    <location>
        <begin position="103"/>
        <end position="127"/>
    </location>
</feature>
<geneLocation type="chloroplast" evidence="12"/>
<feature type="transmembrane region" description="Helical" evidence="10">
    <location>
        <begin position="215"/>
        <end position="236"/>
    </location>
</feature>
<dbReference type="Pfam" id="PF02683">
    <property type="entry name" value="DsbD_TM"/>
    <property type="match status" value="1"/>
</dbReference>
<keyword evidence="4 12" id="KW-0150">Chloroplast</keyword>
<evidence type="ECO:0000256" key="1">
    <source>
        <dbReference type="ARBA" id="ARBA00004141"/>
    </source>
</evidence>
<accession>A0A1G4NT99</accession>
<feature type="transmembrane region" description="Helical" evidence="10">
    <location>
        <begin position="147"/>
        <end position="171"/>
    </location>
</feature>
<evidence type="ECO:0000256" key="3">
    <source>
        <dbReference type="ARBA" id="ARBA00006143"/>
    </source>
</evidence>
<dbReference type="GO" id="GO:0017004">
    <property type="term" value="P:cytochrome complex assembly"/>
    <property type="evidence" value="ECO:0007669"/>
    <property type="project" value="UniProtKB-KW"/>
</dbReference>
<evidence type="ECO:0000256" key="9">
    <source>
        <dbReference type="ARBA" id="ARBA00023136"/>
    </source>
</evidence>
<proteinExistence type="inferred from homology"/>
<protein>
    <submittedName>
        <fullName evidence="12">Thiol:disulfi de interchange protein</fullName>
    </submittedName>
</protein>
<evidence type="ECO:0000256" key="4">
    <source>
        <dbReference type="ARBA" id="ARBA00022528"/>
    </source>
</evidence>